<accession>A0A382TR02</accession>
<sequence>MIRRLLTLAVGFVLINVPGEVLNAQTSIVHNTRCTVADGYDMQDVLEAARSIDYDRPDGPDYVFFRRAITGNGSATQNGFIRSVRWANMEHWVRARATRARSAEGGVLFMMTDCDWPNSWIALDQNVDDAGNPYEGGELDSSLMYFRTCELKSGQGAQDFVDWLAERSVGWREAGDRSIVQVSRRWLGPQEGASLSQIGLRVVGENPEGLASRLDRLAQTGLQPPADGPVESCSRPMLMSSHVIHWSSPS</sequence>
<organism evidence="1">
    <name type="scientific">marine metagenome</name>
    <dbReference type="NCBI Taxonomy" id="408172"/>
    <lineage>
        <taxon>unclassified sequences</taxon>
        <taxon>metagenomes</taxon>
        <taxon>ecological metagenomes</taxon>
    </lineage>
</organism>
<gene>
    <name evidence="1" type="ORF">METZ01_LOCUS377370</name>
</gene>
<reference evidence="1" key="1">
    <citation type="submission" date="2018-05" db="EMBL/GenBank/DDBJ databases">
        <authorList>
            <person name="Lanie J.A."/>
            <person name="Ng W.-L."/>
            <person name="Kazmierczak K.M."/>
            <person name="Andrzejewski T.M."/>
            <person name="Davidsen T.M."/>
            <person name="Wayne K.J."/>
            <person name="Tettelin H."/>
            <person name="Glass J.I."/>
            <person name="Rusch D."/>
            <person name="Podicherti R."/>
            <person name="Tsui H.-C.T."/>
            <person name="Winkler M.E."/>
        </authorList>
    </citation>
    <scope>NUCLEOTIDE SEQUENCE</scope>
</reference>
<dbReference type="EMBL" id="UINC01138521">
    <property type="protein sequence ID" value="SVD24516.1"/>
    <property type="molecule type" value="Genomic_DNA"/>
</dbReference>
<proteinExistence type="predicted"/>
<protein>
    <submittedName>
        <fullName evidence="1">Uncharacterized protein</fullName>
    </submittedName>
</protein>
<dbReference type="AlphaFoldDB" id="A0A382TR02"/>
<evidence type="ECO:0000313" key="1">
    <source>
        <dbReference type="EMBL" id="SVD24516.1"/>
    </source>
</evidence>
<name>A0A382TR02_9ZZZZ</name>